<protein>
    <submittedName>
        <fullName evidence="3">Uncharacterized protein</fullName>
    </submittedName>
</protein>
<keyword evidence="2" id="KW-0949">S-adenosyl-L-methionine</keyword>
<dbReference type="InterPro" id="IPR051654">
    <property type="entry name" value="Meroterpenoid_MTases"/>
</dbReference>
<organism evidence="3 4">
    <name type="scientific">Rhodofomes roseus</name>
    <dbReference type="NCBI Taxonomy" id="34475"/>
    <lineage>
        <taxon>Eukaryota</taxon>
        <taxon>Fungi</taxon>
        <taxon>Dikarya</taxon>
        <taxon>Basidiomycota</taxon>
        <taxon>Agaricomycotina</taxon>
        <taxon>Agaricomycetes</taxon>
        <taxon>Polyporales</taxon>
        <taxon>Rhodofomes</taxon>
    </lineage>
</organism>
<dbReference type="EMBL" id="JADCUA010000001">
    <property type="protein sequence ID" value="KAH9843544.1"/>
    <property type="molecule type" value="Genomic_DNA"/>
</dbReference>
<gene>
    <name evidence="3" type="ORF">C8Q71DRAFT_3556</name>
</gene>
<reference evidence="3 4" key="1">
    <citation type="journal article" date="2021" name="Environ. Microbiol.">
        <title>Gene family expansions and transcriptome signatures uncover fungal adaptations to wood decay.</title>
        <authorList>
            <person name="Hage H."/>
            <person name="Miyauchi S."/>
            <person name="Viragh M."/>
            <person name="Drula E."/>
            <person name="Min B."/>
            <person name="Chaduli D."/>
            <person name="Navarro D."/>
            <person name="Favel A."/>
            <person name="Norest M."/>
            <person name="Lesage-Meessen L."/>
            <person name="Balint B."/>
            <person name="Merenyi Z."/>
            <person name="de Eugenio L."/>
            <person name="Morin E."/>
            <person name="Martinez A.T."/>
            <person name="Baldrian P."/>
            <person name="Stursova M."/>
            <person name="Martinez M.J."/>
            <person name="Novotny C."/>
            <person name="Magnuson J.K."/>
            <person name="Spatafora J.W."/>
            <person name="Maurice S."/>
            <person name="Pangilinan J."/>
            <person name="Andreopoulos W."/>
            <person name="LaButti K."/>
            <person name="Hundley H."/>
            <person name="Na H."/>
            <person name="Kuo A."/>
            <person name="Barry K."/>
            <person name="Lipzen A."/>
            <person name="Henrissat B."/>
            <person name="Riley R."/>
            <person name="Ahrendt S."/>
            <person name="Nagy L.G."/>
            <person name="Grigoriev I.V."/>
            <person name="Martin F."/>
            <person name="Rosso M.N."/>
        </authorList>
    </citation>
    <scope>NUCLEOTIDE SEQUENCE [LARGE SCALE GENOMIC DNA]</scope>
    <source>
        <strain evidence="3 4">CIRM-BRFM 1785</strain>
    </source>
</reference>
<dbReference type="PANTHER" id="PTHR35897:SF1">
    <property type="entry name" value="METHYLTRANSFERASE AUSD"/>
    <property type="match status" value="1"/>
</dbReference>
<dbReference type="RefSeq" id="XP_047784354.1">
    <property type="nucleotide sequence ID" value="XM_047918041.1"/>
</dbReference>
<sequence length="170" mass="18767">MGYQLYKDSPESFPVPFIHGDVLDRSFLKPSPPIYTPPEGPAPDPSQLTTLTPLAGRLSAIHASYFFHLFSEEKQLQIAQWLAGLLFPVPGSMIFGQHVGYPTKGTIVIHPTGEPVAMFCHSPESWEGLWNGVVFKQGSVKVQAELSTLPVPKGALDHTCWQLVWSITRV</sequence>
<dbReference type="Proteomes" id="UP000814176">
    <property type="component" value="Unassembled WGS sequence"/>
</dbReference>
<dbReference type="PANTHER" id="PTHR35897">
    <property type="entry name" value="METHYLTRANSFERASE AUSD"/>
    <property type="match status" value="1"/>
</dbReference>
<evidence type="ECO:0000313" key="3">
    <source>
        <dbReference type="EMBL" id="KAH9843544.1"/>
    </source>
</evidence>
<evidence type="ECO:0000256" key="1">
    <source>
        <dbReference type="ARBA" id="ARBA00022679"/>
    </source>
</evidence>
<comment type="caution">
    <text evidence="3">The sequence shown here is derived from an EMBL/GenBank/DDBJ whole genome shotgun (WGS) entry which is preliminary data.</text>
</comment>
<dbReference type="GeneID" id="71998773"/>
<keyword evidence="4" id="KW-1185">Reference proteome</keyword>
<proteinExistence type="predicted"/>
<name>A0ABQ8KW54_9APHY</name>
<accession>A0ABQ8KW54</accession>
<evidence type="ECO:0000256" key="2">
    <source>
        <dbReference type="ARBA" id="ARBA00022691"/>
    </source>
</evidence>
<evidence type="ECO:0000313" key="4">
    <source>
        <dbReference type="Proteomes" id="UP000814176"/>
    </source>
</evidence>
<keyword evidence="1" id="KW-0808">Transferase</keyword>